<feature type="domain" description="RING-type" evidence="5">
    <location>
        <begin position="213"/>
        <end position="251"/>
    </location>
</feature>
<dbReference type="Pfam" id="PF21362">
    <property type="entry name" value="Sina_RING"/>
    <property type="match status" value="1"/>
</dbReference>
<dbReference type="OrthoDB" id="6333947at2759"/>
<dbReference type="InterPro" id="IPR013083">
    <property type="entry name" value="Znf_RING/FYVE/PHD"/>
</dbReference>
<dbReference type="Gene3D" id="1.25.40.20">
    <property type="entry name" value="Ankyrin repeat-containing domain"/>
    <property type="match status" value="1"/>
</dbReference>
<keyword evidence="7" id="KW-1185">Reference proteome</keyword>
<dbReference type="Pfam" id="PF12796">
    <property type="entry name" value="Ank_2"/>
    <property type="match status" value="1"/>
</dbReference>
<sequence>MAEDGQEKLCQAIINNNYALVRFLIEVKECSPIGPSKLGTPVNVACAHGRIRILNYLLDLIAHNSLNINQVDLEHTSCLHLVCLSMEKLWLIPRLLEHGADPNVTDRQGRSPLMICAARGLTLGVKILTKPADTNLQLEDDQGQTALEIARKAGHPETAQVLDEQIKKAEFQEREIPTEPAKFNEQSIKDLPTLSASLSMMDIDSKIAEELECPVCLEDMHPPVLIFSCSNAHLFCGRCNILELKTCPKCREDFSQYPPNRNRLAERWAHKLFS</sequence>
<evidence type="ECO:0000256" key="1">
    <source>
        <dbReference type="ARBA" id="ARBA00022723"/>
    </source>
</evidence>
<evidence type="ECO:0000259" key="5">
    <source>
        <dbReference type="PROSITE" id="PS50089"/>
    </source>
</evidence>
<dbReference type="Proteomes" id="UP000318571">
    <property type="component" value="Chromosome 1"/>
</dbReference>
<keyword evidence="2 4" id="KW-0863">Zinc-finger</keyword>
<dbReference type="InterPro" id="IPR052391">
    <property type="entry name" value="E3_Ligase-Neurotoxin"/>
</dbReference>
<dbReference type="Gene3D" id="3.30.40.10">
    <property type="entry name" value="Zinc/RING finger domain, C3HC4 (zinc finger)"/>
    <property type="match status" value="1"/>
</dbReference>
<dbReference type="SUPFAM" id="SSF57850">
    <property type="entry name" value="RING/U-box"/>
    <property type="match status" value="1"/>
</dbReference>
<evidence type="ECO:0000256" key="4">
    <source>
        <dbReference type="PROSITE-ProRule" id="PRU00175"/>
    </source>
</evidence>
<evidence type="ECO:0000313" key="7">
    <source>
        <dbReference type="Proteomes" id="UP000318571"/>
    </source>
</evidence>
<dbReference type="PROSITE" id="PS50089">
    <property type="entry name" value="ZF_RING_2"/>
    <property type="match status" value="1"/>
</dbReference>
<dbReference type="PANTHER" id="PTHR24133">
    <property type="entry name" value="ANKYRIN DOMAIN-CONTAINING"/>
    <property type="match status" value="1"/>
</dbReference>
<keyword evidence="1" id="KW-0479">Metal-binding</keyword>
<name>A0A553NVB3_TIGCA</name>
<dbReference type="InterPro" id="IPR002110">
    <property type="entry name" value="Ankyrin_rpt"/>
</dbReference>
<reference evidence="6 7" key="1">
    <citation type="journal article" date="2018" name="Nat. Ecol. Evol.">
        <title>Genomic signatures of mitonuclear coevolution across populations of Tigriopus californicus.</title>
        <authorList>
            <person name="Barreto F.S."/>
            <person name="Watson E.T."/>
            <person name="Lima T.G."/>
            <person name="Willett C.S."/>
            <person name="Edmands S."/>
            <person name="Li W."/>
            <person name="Burton R.S."/>
        </authorList>
    </citation>
    <scope>NUCLEOTIDE SEQUENCE [LARGE SCALE GENOMIC DNA]</scope>
    <source>
        <strain evidence="6 7">San Diego</strain>
    </source>
</reference>
<protein>
    <recommendedName>
        <fullName evidence="5">RING-type domain-containing protein</fullName>
    </recommendedName>
</protein>
<accession>A0A553NVB3</accession>
<dbReference type="GO" id="GO:0008270">
    <property type="term" value="F:zinc ion binding"/>
    <property type="evidence" value="ECO:0007669"/>
    <property type="project" value="UniProtKB-KW"/>
</dbReference>
<comment type="caution">
    <text evidence="6">The sequence shown here is derived from an EMBL/GenBank/DDBJ whole genome shotgun (WGS) entry which is preliminary data.</text>
</comment>
<evidence type="ECO:0000256" key="3">
    <source>
        <dbReference type="ARBA" id="ARBA00022833"/>
    </source>
</evidence>
<dbReference type="PANTHER" id="PTHR24133:SF40">
    <property type="entry name" value="ANKYRIN REPEAT DOMAIN 44"/>
    <property type="match status" value="1"/>
</dbReference>
<dbReference type="InterPro" id="IPR001841">
    <property type="entry name" value="Znf_RING"/>
</dbReference>
<dbReference type="InterPro" id="IPR049548">
    <property type="entry name" value="Sina-like_RING"/>
</dbReference>
<proteinExistence type="predicted"/>
<dbReference type="AlphaFoldDB" id="A0A553NVB3"/>
<evidence type="ECO:0000256" key="2">
    <source>
        <dbReference type="ARBA" id="ARBA00022771"/>
    </source>
</evidence>
<dbReference type="OMA" id="LMICAAR"/>
<dbReference type="SUPFAM" id="SSF48403">
    <property type="entry name" value="Ankyrin repeat"/>
    <property type="match status" value="1"/>
</dbReference>
<dbReference type="EMBL" id="VCGU01000010">
    <property type="protein sequence ID" value="TRY69362.1"/>
    <property type="molecule type" value="Genomic_DNA"/>
</dbReference>
<evidence type="ECO:0000313" key="6">
    <source>
        <dbReference type="EMBL" id="TRY69362.1"/>
    </source>
</evidence>
<dbReference type="SMART" id="SM00248">
    <property type="entry name" value="ANK"/>
    <property type="match status" value="4"/>
</dbReference>
<keyword evidence="3" id="KW-0862">Zinc</keyword>
<dbReference type="STRING" id="6832.A0A553NVB3"/>
<dbReference type="InterPro" id="IPR036770">
    <property type="entry name" value="Ankyrin_rpt-contain_sf"/>
</dbReference>
<gene>
    <name evidence="6" type="ORF">TCAL_02464</name>
</gene>
<organism evidence="6 7">
    <name type="scientific">Tigriopus californicus</name>
    <name type="common">Marine copepod</name>
    <dbReference type="NCBI Taxonomy" id="6832"/>
    <lineage>
        <taxon>Eukaryota</taxon>
        <taxon>Metazoa</taxon>
        <taxon>Ecdysozoa</taxon>
        <taxon>Arthropoda</taxon>
        <taxon>Crustacea</taxon>
        <taxon>Multicrustacea</taxon>
        <taxon>Hexanauplia</taxon>
        <taxon>Copepoda</taxon>
        <taxon>Harpacticoida</taxon>
        <taxon>Harpacticidae</taxon>
        <taxon>Tigriopus</taxon>
    </lineage>
</organism>